<dbReference type="FunFam" id="3.50.50.80:FF:000004">
    <property type="entry name" value="Ubiquitin-activating enzyme E1-like"/>
    <property type="match status" value="1"/>
</dbReference>
<evidence type="ECO:0000256" key="3">
    <source>
        <dbReference type="ARBA" id="ARBA00022723"/>
    </source>
</evidence>
<dbReference type="GO" id="GO:0031510">
    <property type="term" value="C:SUMO activating enzyme complex"/>
    <property type="evidence" value="ECO:0007669"/>
    <property type="project" value="TreeGrafter"/>
</dbReference>
<comment type="pathway">
    <text evidence="1">Protein modification; protein sumoylation.</text>
</comment>
<dbReference type="Proteomes" id="UP000289152">
    <property type="component" value="Unassembled WGS sequence"/>
</dbReference>
<evidence type="ECO:0000256" key="10">
    <source>
        <dbReference type="SAM" id="MobiDB-lite"/>
    </source>
</evidence>
<sequence length="698" mass="76842">MTRSSHVQALLGSDLYNKFRETPVLVVGAGGIGCELLKNLVLVGFANIEIIDLDTIDLSNLNRQFLFRKPDISKSKALVAAVSAKHFNPSSGIKIHARHGNVKEGQNDLEWIQSFGLVMNALDNMDARRHVNRLCQAAGVPLIESGTAGYAGQVTPIIKDKTECFDCTSKPVPKSFPVCTIRATPSEPIHCIVWAKSYLFNKLFGEDDEAGEEEELERAKAQGENADEVDNLKKEAAAFREVRRSLGEEDGPESVFRKVFKEDIERLLKMEDMWKVAGRVKPVALDMEMINTGEFVMPPLRVAIPSGVQNGGSKANGKDNEANGSNGTNGSATAKETSSGLKDQRELSVKDNLNLFIDSCRRLTTRIIAAPSIPLSFDKDDDDTLDFVVSTSNLRSIAYGIPTRTRFQIKEMAGNIIPAIATTNAIVAGLIVMQALNVLSKNLDKSNNVWLRADAMRPLRPEKPSDPNEKCAVCRDVYVKFGVDVRRCTLGEFVNKAVKDWLRSAFLQQNGKESKVGDEGDEEEINWIIMEGGRVLADPDFEDNHERTFEDLGLSRGKMITVEDEDGVYRPVHFCLVELSPNSQDSFILPNPPPSLTLRPVLREEHAESDSESDLGVEIVSAPLRSNGEHSVKPSDNLDPSEGMNGKQHQVVEGDGKGTNGLKRPASDEEGMTKRRKLGTDEDDAILLDDDDDDVVIL</sequence>
<evidence type="ECO:0000256" key="6">
    <source>
        <dbReference type="ARBA" id="ARBA00022833"/>
    </source>
</evidence>
<dbReference type="Gene3D" id="1.10.10.520">
    <property type="entry name" value="Ubiquitin activating enzymes (Uba3). Chain: B, domain 2"/>
    <property type="match status" value="1"/>
</dbReference>
<dbReference type="AlphaFoldDB" id="A0A4Q1BKB6"/>
<dbReference type="PANTHER" id="PTHR10953:SF5">
    <property type="entry name" value="SUMO-ACTIVATING ENZYME SUBUNIT 2"/>
    <property type="match status" value="1"/>
</dbReference>
<keyword evidence="5" id="KW-0833">Ubl conjugation pathway</keyword>
<name>A0A4Q1BKB6_TREME</name>
<dbReference type="GO" id="GO:0019948">
    <property type="term" value="F:SUMO activating enzyme activity"/>
    <property type="evidence" value="ECO:0007669"/>
    <property type="project" value="TreeGrafter"/>
</dbReference>
<dbReference type="EMBL" id="SDIL01000052">
    <property type="protein sequence ID" value="RXK38165.1"/>
    <property type="molecule type" value="Genomic_DNA"/>
</dbReference>
<dbReference type="FunCoup" id="A0A4Q1BKB6">
    <property type="interactions" value="1034"/>
</dbReference>
<dbReference type="InterPro" id="IPR042449">
    <property type="entry name" value="Ub-E1_IAD_1"/>
</dbReference>
<dbReference type="Pfam" id="PF10585">
    <property type="entry name" value="UBA_E1_SCCH"/>
    <property type="match status" value="1"/>
</dbReference>
<feature type="region of interest" description="Disordered" evidence="10">
    <location>
        <begin position="307"/>
        <end position="343"/>
    </location>
</feature>
<dbReference type="FunFam" id="1.10.10.520:FF:000011">
    <property type="entry name" value="Ubiquitin-activating enzyme E1-like"/>
    <property type="match status" value="1"/>
</dbReference>
<proteinExistence type="inferred from homology"/>
<dbReference type="GO" id="GO:0005524">
    <property type="term" value="F:ATP binding"/>
    <property type="evidence" value="ECO:0007669"/>
    <property type="project" value="UniProtKB-KW"/>
</dbReference>
<reference evidence="13 14" key="1">
    <citation type="submission" date="2016-06" db="EMBL/GenBank/DDBJ databases">
        <title>Evolution of pathogenesis and genome organization in the Tremellales.</title>
        <authorList>
            <person name="Cuomo C."/>
            <person name="Litvintseva A."/>
            <person name="Heitman J."/>
            <person name="Chen Y."/>
            <person name="Sun S."/>
            <person name="Springer D."/>
            <person name="Dromer F."/>
            <person name="Young S."/>
            <person name="Zeng Q."/>
            <person name="Chapman S."/>
            <person name="Gujja S."/>
            <person name="Saif S."/>
            <person name="Birren B."/>
        </authorList>
    </citation>
    <scope>NUCLEOTIDE SEQUENCE [LARGE SCALE GENOMIC DNA]</scope>
    <source>
        <strain evidence="13 14">ATCC 28783</strain>
    </source>
</reference>
<dbReference type="UniPathway" id="UPA00886"/>
<feature type="domain" description="THIF-type NAD/FAD binding fold" evidence="11">
    <location>
        <begin position="8"/>
        <end position="471"/>
    </location>
</feature>
<dbReference type="Gene3D" id="3.10.290.20">
    <property type="entry name" value="Ubiquitin-like 2 activating enzyme e1b. Chain: B, domain 3"/>
    <property type="match status" value="1"/>
</dbReference>
<dbReference type="PROSITE" id="PS00865">
    <property type="entry name" value="UBIQUITIN_ACTIVAT_2"/>
    <property type="match status" value="1"/>
</dbReference>
<dbReference type="OrthoDB" id="10255449at2759"/>
<evidence type="ECO:0000313" key="14">
    <source>
        <dbReference type="Proteomes" id="UP000289152"/>
    </source>
</evidence>
<evidence type="ECO:0000259" key="12">
    <source>
        <dbReference type="Pfam" id="PF10585"/>
    </source>
</evidence>
<dbReference type="InterPro" id="IPR023318">
    <property type="entry name" value="Ub_act_enz_dom_a_sf"/>
</dbReference>
<feature type="active site" description="Glycyl thioester intermediate" evidence="9">
    <location>
        <position position="179"/>
    </location>
</feature>
<dbReference type="GO" id="GO:0046872">
    <property type="term" value="F:metal ion binding"/>
    <property type="evidence" value="ECO:0007669"/>
    <property type="project" value="UniProtKB-KW"/>
</dbReference>
<keyword evidence="4" id="KW-0547">Nucleotide-binding</keyword>
<feature type="compositionally biased region" description="Polar residues" evidence="10">
    <location>
        <begin position="322"/>
        <end position="341"/>
    </location>
</feature>
<evidence type="ECO:0000259" key="11">
    <source>
        <dbReference type="Pfam" id="PF00899"/>
    </source>
</evidence>
<evidence type="ECO:0000256" key="2">
    <source>
        <dbReference type="ARBA" id="ARBA00005673"/>
    </source>
</evidence>
<dbReference type="InterPro" id="IPR000594">
    <property type="entry name" value="ThiF_NAD_FAD-bd"/>
</dbReference>
<dbReference type="SUPFAM" id="SSF69572">
    <property type="entry name" value="Activating enzymes of the ubiquitin-like proteins"/>
    <property type="match status" value="1"/>
</dbReference>
<organism evidence="13 14">
    <name type="scientific">Tremella mesenterica</name>
    <name type="common">Jelly fungus</name>
    <dbReference type="NCBI Taxonomy" id="5217"/>
    <lineage>
        <taxon>Eukaryota</taxon>
        <taxon>Fungi</taxon>
        <taxon>Dikarya</taxon>
        <taxon>Basidiomycota</taxon>
        <taxon>Agaricomycotina</taxon>
        <taxon>Tremellomycetes</taxon>
        <taxon>Tremellales</taxon>
        <taxon>Tremellaceae</taxon>
        <taxon>Tremella</taxon>
    </lineage>
</organism>
<comment type="similarity">
    <text evidence="2">Belongs to the ubiquitin-activating E1 family.</text>
</comment>
<evidence type="ECO:0000256" key="5">
    <source>
        <dbReference type="ARBA" id="ARBA00022786"/>
    </source>
</evidence>
<keyword evidence="3" id="KW-0479">Metal-binding</keyword>
<dbReference type="GO" id="GO:0016925">
    <property type="term" value="P:protein sumoylation"/>
    <property type="evidence" value="ECO:0007669"/>
    <property type="project" value="UniProtKB-UniPathway"/>
</dbReference>
<evidence type="ECO:0000256" key="7">
    <source>
        <dbReference type="ARBA" id="ARBA00022840"/>
    </source>
</evidence>
<dbReference type="InterPro" id="IPR035985">
    <property type="entry name" value="Ubiquitin-activating_enz"/>
</dbReference>
<dbReference type="Gene3D" id="3.50.50.80">
    <property type="entry name" value="Ubiquitin-activating enzyme E1, inactive adenylation domain, subdomain 1"/>
    <property type="match status" value="1"/>
</dbReference>
<evidence type="ECO:0000256" key="4">
    <source>
        <dbReference type="ARBA" id="ARBA00022741"/>
    </source>
</evidence>
<protein>
    <recommendedName>
        <fullName evidence="8">Ubiquitin-activating enzyme E1-like</fullName>
    </recommendedName>
</protein>
<evidence type="ECO:0000256" key="9">
    <source>
        <dbReference type="PROSITE-ProRule" id="PRU10132"/>
    </source>
</evidence>
<dbReference type="VEuPathDB" id="FungiDB:TREMEDRAFT_45923"/>
<keyword evidence="14" id="KW-1185">Reference proteome</keyword>
<dbReference type="InterPro" id="IPR045886">
    <property type="entry name" value="ThiF/MoeB/HesA"/>
</dbReference>
<dbReference type="InParanoid" id="A0A4Q1BKB6"/>
<feature type="region of interest" description="Disordered" evidence="10">
    <location>
        <begin position="623"/>
        <end position="698"/>
    </location>
</feature>
<feature type="domain" description="Ubiquitin-activating enzyme SCCH" evidence="12">
    <location>
        <begin position="318"/>
        <end position="410"/>
    </location>
</feature>
<keyword evidence="6" id="KW-0862">Zinc</keyword>
<dbReference type="PANTHER" id="PTHR10953">
    <property type="entry name" value="UBIQUITIN-ACTIVATING ENZYME E1"/>
    <property type="match status" value="1"/>
</dbReference>
<dbReference type="STRING" id="5217.A0A4Q1BKB6"/>
<evidence type="ECO:0000256" key="1">
    <source>
        <dbReference type="ARBA" id="ARBA00004718"/>
    </source>
</evidence>
<evidence type="ECO:0000256" key="8">
    <source>
        <dbReference type="ARBA" id="ARBA00073512"/>
    </source>
</evidence>
<dbReference type="InterPro" id="IPR019572">
    <property type="entry name" value="UBA_E1_SCCH"/>
</dbReference>
<gene>
    <name evidence="13" type="ORF">M231_04539</name>
</gene>
<comment type="caution">
    <text evidence="13">The sequence shown here is derived from an EMBL/GenBank/DDBJ whole genome shotgun (WGS) entry which is preliminary data.</text>
</comment>
<accession>A0A4Q1BKB6</accession>
<dbReference type="Pfam" id="PF00899">
    <property type="entry name" value="ThiF"/>
    <property type="match status" value="1"/>
</dbReference>
<dbReference type="PROSITE" id="PS51257">
    <property type="entry name" value="PROKAR_LIPOPROTEIN"/>
    <property type="match status" value="1"/>
</dbReference>
<dbReference type="InterPro" id="IPR033127">
    <property type="entry name" value="UBQ-activ_enz_E1_Cys_AS"/>
</dbReference>
<dbReference type="GO" id="GO:0005737">
    <property type="term" value="C:cytoplasm"/>
    <property type="evidence" value="ECO:0007669"/>
    <property type="project" value="TreeGrafter"/>
</dbReference>
<feature type="compositionally biased region" description="Acidic residues" evidence="10">
    <location>
        <begin position="681"/>
        <end position="698"/>
    </location>
</feature>
<evidence type="ECO:0000313" key="13">
    <source>
        <dbReference type="EMBL" id="RXK38165.1"/>
    </source>
</evidence>
<keyword evidence="7" id="KW-0067">ATP-binding</keyword>